<keyword evidence="1" id="KW-1133">Transmembrane helix</keyword>
<dbReference type="EMBL" id="CP037426">
    <property type="protein sequence ID" value="QGT15811.1"/>
    <property type="molecule type" value="Genomic_DNA"/>
</dbReference>
<accession>A0A6I6CIP1</accession>
<gene>
    <name evidence="2" type="ORF">E0495_00455</name>
</gene>
<protein>
    <recommendedName>
        <fullName evidence="4">Ankyrin repeat domain protein</fullName>
    </recommendedName>
</protein>
<feature type="transmembrane region" description="Helical" evidence="1">
    <location>
        <begin position="260"/>
        <end position="280"/>
    </location>
</feature>
<dbReference type="InterPro" id="IPR036770">
    <property type="entry name" value="Ankyrin_rpt-contain_sf"/>
</dbReference>
<evidence type="ECO:0008006" key="4">
    <source>
        <dbReference type="Google" id="ProtNLM"/>
    </source>
</evidence>
<sequence>MTYEKIKEIVTNNPNITAEEFSEKLKENRINIKKTNKYHYTLLGHIVNSKGPNITDNTNDRAIFLHIIKLLTELKTEGNTGQFKHVKAGLSEAITTKQADVVRILLDSGKFNEEEKFNALLCAVTQKYVQGVKLLLGHVNDENMQKALKVAMDKEQTTQVEEITQILLNFITPETSNVEENIVPAPPIVTEANANQPVSSSVNDQPGHSNENETPVLTIETNTGKTTISDCDNNKNVFTNSQFSMPNEQETKYKESKKDFYTSLTKDVVGVVITGLFITAAVMVPFVAGAVVCSVIAALIAIYTGLHVKNSTLPSYREMRENEVERVTGCHPSAQTLGSRSHNKN</sequence>
<keyword evidence="1" id="KW-0472">Membrane</keyword>
<evidence type="ECO:0000313" key="3">
    <source>
        <dbReference type="Proteomes" id="UP000422744"/>
    </source>
</evidence>
<dbReference type="AlphaFoldDB" id="A0A6I6CIP1"/>
<keyword evidence="1" id="KW-0812">Transmembrane</keyword>
<evidence type="ECO:0000313" key="2">
    <source>
        <dbReference type="EMBL" id="QGT15811.1"/>
    </source>
</evidence>
<dbReference type="SUPFAM" id="SSF48403">
    <property type="entry name" value="Ankyrin repeat"/>
    <property type="match status" value="1"/>
</dbReference>
<reference evidence="2 3" key="1">
    <citation type="submission" date="2019-03" db="EMBL/GenBank/DDBJ databases">
        <title>Wolbachia endosymbiont of Haematobia irritans wIrr.</title>
        <authorList>
            <person name="Parry R.H."/>
            <person name="Asgari S."/>
        </authorList>
    </citation>
    <scope>NUCLEOTIDE SEQUENCE [LARGE SCALE GENOMIC DNA]</scope>
    <source>
        <strain evidence="3">wIrr</strain>
    </source>
</reference>
<dbReference type="Proteomes" id="UP000422744">
    <property type="component" value="Chromosome"/>
</dbReference>
<feature type="transmembrane region" description="Helical" evidence="1">
    <location>
        <begin position="286"/>
        <end position="306"/>
    </location>
</feature>
<organism evidence="2 3">
    <name type="scientific">Wolbachia pipientis</name>
    <dbReference type="NCBI Taxonomy" id="955"/>
    <lineage>
        <taxon>Bacteria</taxon>
        <taxon>Pseudomonadati</taxon>
        <taxon>Pseudomonadota</taxon>
        <taxon>Alphaproteobacteria</taxon>
        <taxon>Rickettsiales</taxon>
        <taxon>Anaplasmataceae</taxon>
        <taxon>Wolbachieae</taxon>
        <taxon>Wolbachia</taxon>
    </lineage>
</organism>
<dbReference type="Gene3D" id="1.25.40.20">
    <property type="entry name" value="Ankyrin repeat-containing domain"/>
    <property type="match status" value="1"/>
</dbReference>
<name>A0A6I6CIP1_WOLPI</name>
<proteinExistence type="predicted"/>
<evidence type="ECO:0000256" key="1">
    <source>
        <dbReference type="SAM" id="Phobius"/>
    </source>
</evidence>